<gene>
    <name evidence="3" type="ORF">PMAYCL1PPCAC_24351</name>
</gene>
<dbReference type="PANTHER" id="PTHR37968:SF1">
    <property type="entry name" value="LEUCINE-RICH REPEAT-CONTAINING PROTEIN"/>
    <property type="match status" value="1"/>
</dbReference>
<feature type="compositionally biased region" description="Basic and acidic residues" evidence="1">
    <location>
        <begin position="180"/>
        <end position="196"/>
    </location>
</feature>
<protein>
    <submittedName>
        <fullName evidence="3">Uncharacterized protein</fullName>
    </submittedName>
</protein>
<dbReference type="EMBL" id="BTRK01000005">
    <property type="protein sequence ID" value="GMR54156.1"/>
    <property type="molecule type" value="Genomic_DNA"/>
</dbReference>
<keyword evidence="2" id="KW-1133">Transmembrane helix</keyword>
<dbReference type="Proteomes" id="UP001328107">
    <property type="component" value="Unassembled WGS sequence"/>
</dbReference>
<evidence type="ECO:0000256" key="2">
    <source>
        <dbReference type="SAM" id="Phobius"/>
    </source>
</evidence>
<keyword evidence="2" id="KW-0472">Membrane</keyword>
<evidence type="ECO:0000313" key="4">
    <source>
        <dbReference type="Proteomes" id="UP001328107"/>
    </source>
</evidence>
<feature type="region of interest" description="Disordered" evidence="1">
    <location>
        <begin position="1"/>
        <end position="24"/>
    </location>
</feature>
<organism evidence="3 4">
    <name type="scientific">Pristionchus mayeri</name>
    <dbReference type="NCBI Taxonomy" id="1317129"/>
    <lineage>
        <taxon>Eukaryota</taxon>
        <taxon>Metazoa</taxon>
        <taxon>Ecdysozoa</taxon>
        <taxon>Nematoda</taxon>
        <taxon>Chromadorea</taxon>
        <taxon>Rhabditida</taxon>
        <taxon>Rhabditina</taxon>
        <taxon>Diplogasteromorpha</taxon>
        <taxon>Diplogasteroidea</taxon>
        <taxon>Neodiplogasteridae</taxon>
        <taxon>Pristionchus</taxon>
    </lineage>
</organism>
<evidence type="ECO:0000313" key="3">
    <source>
        <dbReference type="EMBL" id="GMR54156.1"/>
    </source>
</evidence>
<sequence length="207" mass="23141">PRPIPSPPHSTPSIPITTTTSAKGDADASSRTAVIFSLVGLLLFLLIVATIIIIVLLVCKKRSKEEEDSGMEEGDQPKIIKIIIPRRKGKRKGKGKRSQAESSQDGKFRIPSKDINFKGPLKMKKRFHGEARHDYEDTDTSNQRVTEIVFDPSLNEAVAIGEGVEEYELQKSVDRATFSDTDRSEFLRVRDQDTPPKRIKKSRSKPS</sequence>
<keyword evidence="4" id="KW-1185">Reference proteome</keyword>
<evidence type="ECO:0000256" key="1">
    <source>
        <dbReference type="SAM" id="MobiDB-lite"/>
    </source>
</evidence>
<feature type="compositionally biased region" description="Basic residues" evidence="1">
    <location>
        <begin position="87"/>
        <end position="97"/>
    </location>
</feature>
<dbReference type="PANTHER" id="PTHR37968">
    <property type="entry name" value="PROTEIN CBG06678"/>
    <property type="match status" value="1"/>
</dbReference>
<proteinExistence type="predicted"/>
<feature type="compositionally biased region" description="Low complexity" evidence="1">
    <location>
        <begin position="11"/>
        <end position="21"/>
    </location>
</feature>
<feature type="compositionally biased region" description="Pro residues" evidence="1">
    <location>
        <begin position="1"/>
        <end position="10"/>
    </location>
</feature>
<feature type="transmembrane region" description="Helical" evidence="2">
    <location>
        <begin position="33"/>
        <end position="59"/>
    </location>
</feature>
<comment type="caution">
    <text evidence="3">The sequence shown here is derived from an EMBL/GenBank/DDBJ whole genome shotgun (WGS) entry which is preliminary data.</text>
</comment>
<feature type="region of interest" description="Disordered" evidence="1">
    <location>
        <begin position="87"/>
        <end position="114"/>
    </location>
</feature>
<name>A0AAN5CZR1_9BILA</name>
<keyword evidence="2" id="KW-0812">Transmembrane</keyword>
<feature type="non-terminal residue" evidence="3">
    <location>
        <position position="1"/>
    </location>
</feature>
<feature type="compositionally biased region" description="Basic residues" evidence="1">
    <location>
        <begin position="197"/>
        <end position="207"/>
    </location>
</feature>
<dbReference type="AlphaFoldDB" id="A0AAN5CZR1"/>
<accession>A0AAN5CZR1</accession>
<feature type="non-terminal residue" evidence="3">
    <location>
        <position position="207"/>
    </location>
</feature>
<feature type="region of interest" description="Disordered" evidence="1">
    <location>
        <begin position="180"/>
        <end position="207"/>
    </location>
</feature>
<reference evidence="4" key="1">
    <citation type="submission" date="2022-10" db="EMBL/GenBank/DDBJ databases">
        <title>Genome assembly of Pristionchus species.</title>
        <authorList>
            <person name="Yoshida K."/>
            <person name="Sommer R.J."/>
        </authorList>
    </citation>
    <scope>NUCLEOTIDE SEQUENCE [LARGE SCALE GENOMIC DNA]</scope>
    <source>
        <strain evidence="4">RS5460</strain>
    </source>
</reference>
<feature type="compositionally biased region" description="Basic and acidic residues" evidence="1">
    <location>
        <begin position="104"/>
        <end position="114"/>
    </location>
</feature>